<organism evidence="1 2">
    <name type="scientific">Ditylenchus dipsaci</name>
    <dbReference type="NCBI Taxonomy" id="166011"/>
    <lineage>
        <taxon>Eukaryota</taxon>
        <taxon>Metazoa</taxon>
        <taxon>Ecdysozoa</taxon>
        <taxon>Nematoda</taxon>
        <taxon>Chromadorea</taxon>
        <taxon>Rhabditida</taxon>
        <taxon>Tylenchina</taxon>
        <taxon>Tylenchomorpha</taxon>
        <taxon>Sphaerularioidea</taxon>
        <taxon>Anguinidae</taxon>
        <taxon>Anguininae</taxon>
        <taxon>Ditylenchus</taxon>
    </lineage>
</organism>
<reference evidence="2" key="1">
    <citation type="submission" date="2022-11" db="UniProtKB">
        <authorList>
            <consortium name="WormBaseParasite"/>
        </authorList>
    </citation>
    <scope>IDENTIFICATION</scope>
</reference>
<evidence type="ECO:0000313" key="2">
    <source>
        <dbReference type="WBParaSite" id="jg11950"/>
    </source>
</evidence>
<accession>A0A915CT42</accession>
<dbReference type="AlphaFoldDB" id="A0A915CT42"/>
<protein>
    <submittedName>
        <fullName evidence="2">Uncharacterized protein</fullName>
    </submittedName>
</protein>
<keyword evidence="1" id="KW-1185">Reference proteome</keyword>
<dbReference type="Proteomes" id="UP000887574">
    <property type="component" value="Unplaced"/>
</dbReference>
<name>A0A915CT42_9BILA</name>
<sequence length="121" mass="12982">MCTSGSEVKFVTKSEFLKTKYGVAYQQNSAVFDVNMSTNQVTKTSSEGVISDTIDMETKGRITSVEAEGQDQRTSAEGKQPADVEQLIAQLDAAFASSDGRCKDLSGARPIVLSRGVEKPP</sequence>
<dbReference type="WBParaSite" id="jg11950">
    <property type="protein sequence ID" value="jg11950"/>
    <property type="gene ID" value="jg11950"/>
</dbReference>
<evidence type="ECO:0000313" key="1">
    <source>
        <dbReference type="Proteomes" id="UP000887574"/>
    </source>
</evidence>
<proteinExistence type="predicted"/>